<dbReference type="PANTHER" id="PTHR23292">
    <property type="entry name" value="LIPOPOLYSACCHARIDE-INDUCED TUMOR NECROSIS FACTOR-ALPHA FACTOR"/>
    <property type="match status" value="1"/>
</dbReference>
<dbReference type="OrthoDB" id="5599753at2759"/>
<protein>
    <recommendedName>
        <fullName evidence="10">Cell death-inducing p53-target protein 1</fullName>
    </recommendedName>
    <alternativeName>
        <fullName evidence="11">LITAF-like protein</fullName>
    </alternativeName>
</protein>
<comment type="similarity">
    <text evidence="3">Belongs to the CDIP1/LITAF family.</text>
</comment>
<evidence type="ECO:0000256" key="2">
    <source>
        <dbReference type="ARBA" id="ARBA00004630"/>
    </source>
</evidence>
<evidence type="ECO:0000256" key="11">
    <source>
        <dbReference type="ARBA" id="ARBA00041883"/>
    </source>
</evidence>
<dbReference type="GO" id="GO:0098560">
    <property type="term" value="C:cytoplasmic side of late endosome membrane"/>
    <property type="evidence" value="ECO:0000318"/>
    <property type="project" value="GO_Central"/>
</dbReference>
<evidence type="ECO:0000256" key="3">
    <source>
        <dbReference type="ARBA" id="ARBA00005975"/>
    </source>
</evidence>
<evidence type="ECO:0000259" key="14">
    <source>
        <dbReference type="PROSITE" id="PS51837"/>
    </source>
</evidence>
<reference evidence="15" key="2">
    <citation type="submission" date="2025-08" db="UniProtKB">
        <authorList>
            <consortium name="Ensembl"/>
        </authorList>
    </citation>
    <scope>IDENTIFICATION</scope>
</reference>
<evidence type="ECO:0000256" key="9">
    <source>
        <dbReference type="ARBA" id="ARBA00023228"/>
    </source>
</evidence>
<evidence type="ECO:0000313" key="16">
    <source>
        <dbReference type="Proteomes" id="UP000018468"/>
    </source>
</evidence>
<dbReference type="Bgee" id="ENSLOCG00000007597">
    <property type="expression patterns" value="Expressed in camera-type eye and 12 other cell types or tissues"/>
</dbReference>
<dbReference type="GO" id="GO:0005634">
    <property type="term" value="C:nucleus"/>
    <property type="evidence" value="ECO:0000318"/>
    <property type="project" value="GO_Central"/>
</dbReference>
<dbReference type="InParanoid" id="W5MLF7"/>
<evidence type="ECO:0000256" key="12">
    <source>
        <dbReference type="SAM" id="MobiDB-lite"/>
    </source>
</evidence>
<dbReference type="AlphaFoldDB" id="W5MLF7"/>
<accession>W5MLF7</accession>
<dbReference type="SMART" id="SM00714">
    <property type="entry name" value="LITAF"/>
    <property type="match status" value="1"/>
</dbReference>
<dbReference type="RefSeq" id="XP_015215679.1">
    <property type="nucleotide sequence ID" value="XM_015360193.2"/>
</dbReference>
<evidence type="ECO:0000256" key="7">
    <source>
        <dbReference type="ARBA" id="ARBA00022833"/>
    </source>
</evidence>
<dbReference type="PROSITE" id="PS51837">
    <property type="entry name" value="LITAF"/>
    <property type="match status" value="1"/>
</dbReference>
<name>W5MLF7_LEPOC</name>
<dbReference type="InterPro" id="IPR006629">
    <property type="entry name" value="LITAF"/>
</dbReference>
<evidence type="ECO:0000256" key="8">
    <source>
        <dbReference type="ARBA" id="ARBA00023136"/>
    </source>
</evidence>
<keyword evidence="9" id="KW-0458">Lysosome</keyword>
<keyword evidence="5" id="KW-0479">Metal-binding</keyword>
<dbReference type="EMBL" id="AHAT01013649">
    <property type="status" value="NOT_ANNOTATED_CDS"/>
    <property type="molecule type" value="Genomic_DNA"/>
</dbReference>
<feature type="region of interest" description="Disordered" evidence="12">
    <location>
        <begin position="1"/>
        <end position="108"/>
    </location>
</feature>
<dbReference type="GO" id="GO:0008270">
    <property type="term" value="F:zinc ion binding"/>
    <property type="evidence" value="ECO:0000318"/>
    <property type="project" value="GO_Central"/>
</dbReference>
<dbReference type="GeneTree" id="ENSGT00940000157696"/>
<dbReference type="HOGENOM" id="CLU_095549_0_0_1"/>
<dbReference type="STRING" id="7918.ENSLOCP00000009216"/>
<dbReference type="GO" id="GO:0042771">
    <property type="term" value="P:intrinsic apoptotic signaling pathway in response to DNA damage by p53 class mediator"/>
    <property type="evidence" value="ECO:0000318"/>
    <property type="project" value="GO_Central"/>
</dbReference>
<reference evidence="16" key="1">
    <citation type="submission" date="2011-12" db="EMBL/GenBank/DDBJ databases">
        <title>The Draft Genome of Lepisosteus oculatus.</title>
        <authorList>
            <consortium name="The Broad Institute Genome Assembly &amp; Analysis Group"/>
            <consortium name="Computational R&amp;D Group"/>
            <consortium name="and Sequencing Platform"/>
            <person name="Di Palma F."/>
            <person name="Alfoldi J."/>
            <person name="Johnson J."/>
            <person name="Berlin A."/>
            <person name="Gnerre S."/>
            <person name="Jaffe D."/>
            <person name="MacCallum I."/>
            <person name="Young S."/>
            <person name="Walker B.J."/>
            <person name="Lander E.S."/>
            <person name="Lindblad-Toh K."/>
        </authorList>
    </citation>
    <scope>NUCLEOTIDE SEQUENCE [LARGE SCALE GENOMIC DNA]</scope>
</reference>
<dbReference type="InterPro" id="IPR037519">
    <property type="entry name" value="LITAF_fam"/>
</dbReference>
<proteinExistence type="inferred from homology"/>
<dbReference type="Pfam" id="PF10601">
    <property type="entry name" value="zf-LITAF-like"/>
    <property type="match status" value="1"/>
</dbReference>
<keyword evidence="16" id="KW-1185">Reference proteome</keyword>
<dbReference type="GO" id="GO:0098574">
    <property type="term" value="C:cytoplasmic side of lysosomal membrane"/>
    <property type="evidence" value="ECO:0000318"/>
    <property type="project" value="GO_Central"/>
</dbReference>
<feature type="compositionally biased region" description="Pro residues" evidence="12">
    <location>
        <begin position="1"/>
        <end position="16"/>
    </location>
</feature>
<keyword evidence="13" id="KW-0812">Transmembrane</keyword>
<keyword evidence="4" id="KW-0053">Apoptosis</keyword>
<dbReference type="PANTHER" id="PTHR23292:SF7">
    <property type="entry name" value="CELL DEATH-INDUCING P53-TARGET PROTEIN 1"/>
    <property type="match status" value="1"/>
</dbReference>
<reference evidence="15" key="3">
    <citation type="submission" date="2025-09" db="UniProtKB">
        <authorList>
            <consortium name="Ensembl"/>
        </authorList>
    </citation>
    <scope>IDENTIFICATION</scope>
</reference>
<dbReference type="eggNOG" id="ENOG502S2GM">
    <property type="taxonomic scope" value="Eukaryota"/>
</dbReference>
<comment type="subcellular location">
    <subcellularLocation>
        <location evidence="1">Late endosome membrane</location>
        <topology evidence="1">Peripheral membrane protein</topology>
        <orientation evidence="1">Cytoplasmic side</orientation>
    </subcellularLocation>
    <subcellularLocation>
        <location evidence="2">Lysosome membrane</location>
        <topology evidence="2">Peripheral membrane protein</topology>
        <orientation evidence="2">Cytoplasmic side</orientation>
    </subcellularLocation>
</comment>
<dbReference type="KEGG" id="loc:102691754"/>
<feature type="compositionally biased region" description="Pro residues" evidence="12">
    <location>
        <begin position="72"/>
        <end position="101"/>
    </location>
</feature>
<dbReference type="FunCoup" id="W5MLF7">
    <property type="interactions" value="260"/>
</dbReference>
<keyword evidence="13" id="KW-1133">Transmembrane helix</keyword>
<feature type="domain" description="LITAF" evidence="14">
    <location>
        <begin position="118"/>
        <end position="202"/>
    </location>
</feature>
<evidence type="ECO:0000256" key="10">
    <source>
        <dbReference type="ARBA" id="ARBA00040553"/>
    </source>
</evidence>
<dbReference type="OMA" id="YTYKRVC"/>
<dbReference type="CTD" id="29965"/>
<sequence length="204" mass="21549">MSSDPPPPYPGGPSAPPIEEKNGTPPVPGPVPEMAAPVQGPPVPPEDAPPPYEAVSQPGFPPPHVPGAGAMPQPPQAGFYPPPGQFPQPIPGQYPPSPGHYPAPGGHTATVIVPPGAATTVTVLQGEMFQEVSVQTVCPHCQQPIVTRVSYDIGLMNMLFCLFCCFLGCNMGCCLIPCLMDNLKDVTHTCPYCKGYIYTYKRMC</sequence>
<evidence type="ECO:0000256" key="13">
    <source>
        <dbReference type="SAM" id="Phobius"/>
    </source>
</evidence>
<keyword evidence="8 13" id="KW-0472">Membrane</keyword>
<dbReference type="RefSeq" id="XP_015215678.1">
    <property type="nucleotide sequence ID" value="XM_015360192.2"/>
</dbReference>
<evidence type="ECO:0000256" key="4">
    <source>
        <dbReference type="ARBA" id="ARBA00022703"/>
    </source>
</evidence>
<feature type="compositionally biased region" description="Pro residues" evidence="12">
    <location>
        <begin position="39"/>
        <end position="52"/>
    </location>
</feature>
<keyword evidence="7" id="KW-0862">Zinc</keyword>
<evidence type="ECO:0000256" key="1">
    <source>
        <dbReference type="ARBA" id="ARBA00004492"/>
    </source>
</evidence>
<evidence type="ECO:0000256" key="6">
    <source>
        <dbReference type="ARBA" id="ARBA00022753"/>
    </source>
</evidence>
<evidence type="ECO:0000256" key="5">
    <source>
        <dbReference type="ARBA" id="ARBA00022723"/>
    </source>
</evidence>
<dbReference type="Ensembl" id="ENSLOCT00000009227.1">
    <property type="protein sequence ID" value="ENSLOCP00000009216.1"/>
    <property type="gene ID" value="ENSLOCG00000007597.1"/>
</dbReference>
<keyword evidence="6" id="KW-0967">Endosome</keyword>
<evidence type="ECO:0000313" key="15">
    <source>
        <dbReference type="Ensembl" id="ENSLOCP00000009216.1"/>
    </source>
</evidence>
<feature type="transmembrane region" description="Helical" evidence="13">
    <location>
        <begin position="155"/>
        <end position="179"/>
    </location>
</feature>
<organism evidence="15 16">
    <name type="scientific">Lepisosteus oculatus</name>
    <name type="common">Spotted gar</name>
    <dbReference type="NCBI Taxonomy" id="7918"/>
    <lineage>
        <taxon>Eukaryota</taxon>
        <taxon>Metazoa</taxon>
        <taxon>Chordata</taxon>
        <taxon>Craniata</taxon>
        <taxon>Vertebrata</taxon>
        <taxon>Euteleostomi</taxon>
        <taxon>Actinopterygii</taxon>
        <taxon>Neopterygii</taxon>
        <taxon>Holostei</taxon>
        <taxon>Semionotiformes</taxon>
        <taxon>Lepisosteidae</taxon>
        <taxon>Lepisosteus</taxon>
    </lineage>
</organism>
<dbReference type="GeneID" id="102691754"/>
<dbReference type="Proteomes" id="UP000018468">
    <property type="component" value="Linkage group LG13"/>
</dbReference>